<dbReference type="GO" id="GO:0015344">
    <property type="term" value="F:siderophore uptake transmembrane transporter activity"/>
    <property type="evidence" value="ECO:0007669"/>
    <property type="project" value="TreeGrafter"/>
</dbReference>
<protein>
    <submittedName>
        <fullName evidence="12">Iron complex outermembrane receptor protein</fullName>
    </submittedName>
</protein>
<dbReference type="InterPro" id="IPR036942">
    <property type="entry name" value="Beta-barrel_TonB_sf"/>
</dbReference>
<dbReference type="InterPro" id="IPR008969">
    <property type="entry name" value="CarboxyPept-like_regulatory"/>
</dbReference>
<evidence type="ECO:0000256" key="7">
    <source>
        <dbReference type="ARBA" id="ARBA00023237"/>
    </source>
</evidence>
<dbReference type="AlphaFoldDB" id="A0A4R6TAH2"/>
<dbReference type="SUPFAM" id="SSF56935">
    <property type="entry name" value="Porins"/>
    <property type="match status" value="1"/>
</dbReference>
<keyword evidence="13" id="KW-1185">Reference proteome</keyword>
<comment type="caution">
    <text evidence="12">The sequence shown here is derived from an EMBL/GenBank/DDBJ whole genome shotgun (WGS) entry which is preliminary data.</text>
</comment>
<dbReference type="InterPro" id="IPR037066">
    <property type="entry name" value="Plug_dom_sf"/>
</dbReference>
<evidence type="ECO:0000256" key="6">
    <source>
        <dbReference type="ARBA" id="ARBA00023136"/>
    </source>
</evidence>
<keyword evidence="6 8" id="KW-0472">Membrane</keyword>
<keyword evidence="7 8" id="KW-0998">Cell outer membrane</keyword>
<dbReference type="PANTHER" id="PTHR30069:SF40">
    <property type="entry name" value="TONB-DEPENDENT RECEPTOR NMB0964-RELATED"/>
    <property type="match status" value="1"/>
</dbReference>
<dbReference type="GO" id="GO:0044718">
    <property type="term" value="P:siderophore transmembrane transport"/>
    <property type="evidence" value="ECO:0007669"/>
    <property type="project" value="TreeGrafter"/>
</dbReference>
<dbReference type="GO" id="GO:0009279">
    <property type="term" value="C:cell outer membrane"/>
    <property type="evidence" value="ECO:0007669"/>
    <property type="project" value="UniProtKB-SubCell"/>
</dbReference>
<comment type="subcellular location">
    <subcellularLocation>
        <location evidence="1 8">Cell outer membrane</location>
        <topology evidence="1 8">Multi-pass membrane protein</topology>
    </subcellularLocation>
</comment>
<name>A0A4R6TAH2_9BACT</name>
<dbReference type="Pfam" id="PF13715">
    <property type="entry name" value="CarbopepD_reg_2"/>
    <property type="match status" value="1"/>
</dbReference>
<dbReference type="InterPro" id="IPR039426">
    <property type="entry name" value="TonB-dep_rcpt-like"/>
</dbReference>
<dbReference type="Pfam" id="PF07715">
    <property type="entry name" value="Plug"/>
    <property type="match status" value="1"/>
</dbReference>
<dbReference type="Pfam" id="PF00593">
    <property type="entry name" value="TonB_dep_Rec_b-barrel"/>
    <property type="match status" value="1"/>
</dbReference>
<comment type="similarity">
    <text evidence="8 9">Belongs to the TonB-dependent receptor family.</text>
</comment>
<reference evidence="12 13" key="1">
    <citation type="submission" date="2019-03" db="EMBL/GenBank/DDBJ databases">
        <title>Genomic Encyclopedia of Type Strains, Phase III (KMG-III): the genomes of soil and plant-associated and newly described type strains.</title>
        <authorList>
            <person name="Whitman W."/>
        </authorList>
    </citation>
    <scope>NUCLEOTIDE SEQUENCE [LARGE SCALE GENOMIC DNA]</scope>
    <source>
        <strain evidence="12 13">CECT 8446</strain>
    </source>
</reference>
<dbReference type="SUPFAM" id="SSF49464">
    <property type="entry name" value="Carboxypeptidase regulatory domain-like"/>
    <property type="match status" value="1"/>
</dbReference>
<dbReference type="Proteomes" id="UP000294535">
    <property type="component" value="Unassembled WGS sequence"/>
</dbReference>
<dbReference type="Gene3D" id="2.60.40.1120">
    <property type="entry name" value="Carboxypeptidase-like, regulatory domain"/>
    <property type="match status" value="1"/>
</dbReference>
<gene>
    <name evidence="12" type="ORF">DFQ04_1006</name>
</gene>
<evidence type="ECO:0000256" key="2">
    <source>
        <dbReference type="ARBA" id="ARBA00022448"/>
    </source>
</evidence>
<evidence type="ECO:0000259" key="10">
    <source>
        <dbReference type="Pfam" id="PF00593"/>
    </source>
</evidence>
<dbReference type="Gene3D" id="2.170.130.10">
    <property type="entry name" value="TonB-dependent receptor, plug domain"/>
    <property type="match status" value="1"/>
</dbReference>
<keyword evidence="5 9" id="KW-0798">TonB box</keyword>
<keyword evidence="12" id="KW-0675">Receptor</keyword>
<evidence type="ECO:0000256" key="5">
    <source>
        <dbReference type="ARBA" id="ARBA00023077"/>
    </source>
</evidence>
<accession>A0A4R6TAH2</accession>
<dbReference type="EMBL" id="SNYF01000005">
    <property type="protein sequence ID" value="TDQ19189.1"/>
    <property type="molecule type" value="Genomic_DNA"/>
</dbReference>
<organism evidence="12 13">
    <name type="scientific">Algoriphagus boseongensis</name>
    <dbReference type="NCBI Taxonomy" id="1442587"/>
    <lineage>
        <taxon>Bacteria</taxon>
        <taxon>Pseudomonadati</taxon>
        <taxon>Bacteroidota</taxon>
        <taxon>Cytophagia</taxon>
        <taxon>Cytophagales</taxon>
        <taxon>Cyclobacteriaceae</taxon>
        <taxon>Algoriphagus</taxon>
    </lineage>
</organism>
<evidence type="ECO:0000313" key="12">
    <source>
        <dbReference type="EMBL" id="TDQ19189.1"/>
    </source>
</evidence>
<evidence type="ECO:0000256" key="9">
    <source>
        <dbReference type="RuleBase" id="RU003357"/>
    </source>
</evidence>
<dbReference type="PROSITE" id="PS52016">
    <property type="entry name" value="TONB_DEPENDENT_REC_3"/>
    <property type="match status" value="1"/>
</dbReference>
<keyword evidence="2 8" id="KW-0813">Transport</keyword>
<dbReference type="RefSeq" id="WP_243739633.1">
    <property type="nucleotide sequence ID" value="NZ_SNYF01000005.1"/>
</dbReference>
<keyword evidence="3 8" id="KW-1134">Transmembrane beta strand</keyword>
<dbReference type="InterPro" id="IPR000531">
    <property type="entry name" value="Beta-barrel_TonB"/>
</dbReference>
<dbReference type="InterPro" id="IPR012910">
    <property type="entry name" value="Plug_dom"/>
</dbReference>
<feature type="domain" description="TonB-dependent receptor-like beta-barrel" evidence="10">
    <location>
        <begin position="365"/>
        <end position="747"/>
    </location>
</feature>
<dbReference type="PANTHER" id="PTHR30069">
    <property type="entry name" value="TONB-DEPENDENT OUTER MEMBRANE RECEPTOR"/>
    <property type="match status" value="1"/>
</dbReference>
<keyword evidence="4 8" id="KW-0812">Transmembrane</keyword>
<evidence type="ECO:0000256" key="3">
    <source>
        <dbReference type="ARBA" id="ARBA00022452"/>
    </source>
</evidence>
<dbReference type="Gene3D" id="2.40.170.20">
    <property type="entry name" value="TonB-dependent receptor, beta-barrel domain"/>
    <property type="match status" value="1"/>
</dbReference>
<sequence>MPFYSFATMLQKAGFFILFVTVLFSFQTAHAQKCNLTLKGKILHQENDEPVEAAYIWIMENRTGAVSDQNGNFTIRDLCPGTYTIRVQFLGHKEILQTIQLTGNTLNQTFRIEEESLDLSGVEVHGHREAVQTTTAVTSLYGENLLMARGESLGESLKRVAGVTTFSTGNTIAKPVIHGLHSNRIMILNNGIRLEGQQWGAEHAPEIDPFLADEITVIKGAETVRFGPEAMGGVIMVNPPALPTSKKSLTEIHLLGSTNGRMGNISTSHTGGSDKIKGLGYRIQASGKRAGYIRSPRYYQANTGMSEYNFSSSIGYSRDKLGVEGYYSFFNTELGILRDAHTGNLSDLNEIIENGEPFLKPDFSYDISNPKQVVSHHLAKIKAHYHLNTDWKLNLQYGFQANNRQEYDRRRGDLNAKPSLDLQLFTNTVDLFLDHNFKSNWNGSFGINLIQQANSNIPGTGVTPLIPNYDMLNAGIYLMEKYLKGPLEIEAGARYDYRTVQAARYVGEELQESDLSYQNFSAFIGGLYQLSPYFSFSSNLGSAWRPPNVNELFSQGLHHGAAAVEIGDPNLNSEKSIKWVNELEFESNKALIELTGYVNRINDYIYLNPTGETFVSLRGTFNVYEYLQADALLYGFDLSGSYSFSDRLNAYMKGSIIRARNLDENNFFPFIPSDRMDWGVSYALGKSDSKNSDLITLSNLLVARQSREPDFDLAPAPPGYALINISYQKKIKLADNQFNIGLQVNNLFDTEFKEYMNRFRYFTSDMGRNISLKLNYQF</sequence>
<evidence type="ECO:0000259" key="11">
    <source>
        <dbReference type="Pfam" id="PF07715"/>
    </source>
</evidence>
<evidence type="ECO:0000256" key="4">
    <source>
        <dbReference type="ARBA" id="ARBA00022692"/>
    </source>
</evidence>
<evidence type="ECO:0000256" key="1">
    <source>
        <dbReference type="ARBA" id="ARBA00004571"/>
    </source>
</evidence>
<proteinExistence type="inferred from homology"/>
<evidence type="ECO:0000313" key="13">
    <source>
        <dbReference type="Proteomes" id="UP000294535"/>
    </source>
</evidence>
<evidence type="ECO:0000256" key="8">
    <source>
        <dbReference type="PROSITE-ProRule" id="PRU01360"/>
    </source>
</evidence>
<feature type="domain" description="TonB-dependent receptor plug" evidence="11">
    <location>
        <begin position="132"/>
        <end position="234"/>
    </location>
</feature>